<protein>
    <submittedName>
        <fullName evidence="1">Uncharacterized protein</fullName>
    </submittedName>
</protein>
<sequence>MKNKTGVPVRVFLVQCSHRKSYHTIGSKMYIFKN</sequence>
<dbReference type="EMBL" id="GBXM01004883">
    <property type="protein sequence ID" value="JAI03695.1"/>
    <property type="molecule type" value="Transcribed_RNA"/>
</dbReference>
<organism evidence="1">
    <name type="scientific">Anguilla anguilla</name>
    <name type="common">European freshwater eel</name>
    <name type="synonym">Muraena anguilla</name>
    <dbReference type="NCBI Taxonomy" id="7936"/>
    <lineage>
        <taxon>Eukaryota</taxon>
        <taxon>Metazoa</taxon>
        <taxon>Chordata</taxon>
        <taxon>Craniata</taxon>
        <taxon>Vertebrata</taxon>
        <taxon>Euteleostomi</taxon>
        <taxon>Actinopterygii</taxon>
        <taxon>Neopterygii</taxon>
        <taxon>Teleostei</taxon>
        <taxon>Anguilliformes</taxon>
        <taxon>Anguillidae</taxon>
        <taxon>Anguilla</taxon>
    </lineage>
</organism>
<dbReference type="AlphaFoldDB" id="A0A0E9XLY9"/>
<accession>A0A0E9XLY9</accession>
<name>A0A0E9XLY9_ANGAN</name>
<evidence type="ECO:0000313" key="1">
    <source>
        <dbReference type="EMBL" id="JAI03695.1"/>
    </source>
</evidence>
<reference evidence="1" key="2">
    <citation type="journal article" date="2015" name="Fish Shellfish Immunol.">
        <title>Early steps in the European eel (Anguilla anguilla)-Vibrio vulnificus interaction in the gills: Role of the RtxA13 toxin.</title>
        <authorList>
            <person name="Callol A."/>
            <person name="Pajuelo D."/>
            <person name="Ebbesson L."/>
            <person name="Teles M."/>
            <person name="MacKenzie S."/>
            <person name="Amaro C."/>
        </authorList>
    </citation>
    <scope>NUCLEOTIDE SEQUENCE</scope>
</reference>
<proteinExistence type="predicted"/>
<reference evidence="1" key="1">
    <citation type="submission" date="2014-11" db="EMBL/GenBank/DDBJ databases">
        <authorList>
            <person name="Amaro Gonzalez C."/>
        </authorList>
    </citation>
    <scope>NUCLEOTIDE SEQUENCE</scope>
</reference>